<name>A0A8H6Y4X5_9AGAR</name>
<keyword evidence="3" id="KW-1185">Reference proteome</keyword>
<evidence type="ECO:0000313" key="3">
    <source>
        <dbReference type="Proteomes" id="UP000623467"/>
    </source>
</evidence>
<dbReference type="SMART" id="SM00458">
    <property type="entry name" value="RICIN"/>
    <property type="match status" value="1"/>
</dbReference>
<evidence type="ECO:0000313" key="2">
    <source>
        <dbReference type="EMBL" id="KAF7353348.1"/>
    </source>
</evidence>
<comment type="caution">
    <text evidence="2">The sequence shown here is derived from an EMBL/GenBank/DDBJ whole genome shotgun (WGS) entry which is preliminary data.</text>
</comment>
<dbReference type="InterPro" id="IPR035992">
    <property type="entry name" value="Ricin_B-like_lectins"/>
</dbReference>
<evidence type="ECO:0000259" key="1">
    <source>
        <dbReference type="SMART" id="SM00458"/>
    </source>
</evidence>
<accession>A0A8H6Y4X5</accession>
<dbReference type="InterPro" id="IPR000772">
    <property type="entry name" value="Ricin_B_lectin"/>
</dbReference>
<sequence>MQLLEGTLYTEPPLLSSDLLRISATFSMFRPLIFFSLLAASVAWGRSGLVRFSSTTTPDPTTTTSGTIAFIHPTANAAKCLSAASNADGAAVEIEDCVSGSTSQGWTISGSNLQIFGDKCLDVTNGMTTDGTLLQIWTCATGDTNQMWTISGSTIQWTGHSSCLDLTNGVTTDGNIMQIWACSGGTNQQWTATTV</sequence>
<dbReference type="PROSITE" id="PS50231">
    <property type="entry name" value="RICIN_B_LECTIN"/>
    <property type="match status" value="1"/>
</dbReference>
<dbReference type="Proteomes" id="UP000623467">
    <property type="component" value="Unassembled WGS sequence"/>
</dbReference>
<gene>
    <name evidence="2" type="ORF">MSAN_01523100</name>
</gene>
<dbReference type="Gene3D" id="2.80.10.50">
    <property type="match status" value="3"/>
</dbReference>
<dbReference type="EMBL" id="JACAZH010000012">
    <property type="protein sequence ID" value="KAF7353348.1"/>
    <property type="molecule type" value="Genomic_DNA"/>
</dbReference>
<dbReference type="SUPFAM" id="SSF50370">
    <property type="entry name" value="Ricin B-like lectins"/>
    <property type="match status" value="1"/>
</dbReference>
<dbReference type="AlphaFoldDB" id="A0A8H6Y4X5"/>
<dbReference type="Pfam" id="PF00652">
    <property type="entry name" value="Ricin_B_lectin"/>
    <property type="match status" value="1"/>
</dbReference>
<protein>
    <submittedName>
        <fullName evidence="2">Macrofage activating glycoprotein</fullName>
    </submittedName>
</protein>
<feature type="domain" description="Ricin B lectin" evidence="1">
    <location>
        <begin position="65"/>
        <end position="193"/>
    </location>
</feature>
<proteinExistence type="predicted"/>
<reference evidence="2" key="1">
    <citation type="submission" date="2020-05" db="EMBL/GenBank/DDBJ databases">
        <title>Mycena genomes resolve the evolution of fungal bioluminescence.</title>
        <authorList>
            <person name="Tsai I.J."/>
        </authorList>
    </citation>
    <scope>NUCLEOTIDE SEQUENCE</scope>
    <source>
        <strain evidence="2">160909Yilan</strain>
    </source>
</reference>
<organism evidence="2 3">
    <name type="scientific">Mycena sanguinolenta</name>
    <dbReference type="NCBI Taxonomy" id="230812"/>
    <lineage>
        <taxon>Eukaryota</taxon>
        <taxon>Fungi</taxon>
        <taxon>Dikarya</taxon>
        <taxon>Basidiomycota</taxon>
        <taxon>Agaricomycotina</taxon>
        <taxon>Agaricomycetes</taxon>
        <taxon>Agaricomycetidae</taxon>
        <taxon>Agaricales</taxon>
        <taxon>Marasmiineae</taxon>
        <taxon>Mycenaceae</taxon>
        <taxon>Mycena</taxon>
    </lineage>
</organism>
<dbReference type="OrthoDB" id="6770063at2759"/>
<dbReference type="CDD" id="cd00161">
    <property type="entry name" value="beta-trefoil_Ricin-like"/>
    <property type="match status" value="1"/>
</dbReference>